<dbReference type="KEGG" id="ncb:C0V82_10890"/>
<gene>
    <name evidence="1" type="ORF">C0V82_10890</name>
</gene>
<dbReference type="EMBL" id="CP025611">
    <property type="protein sequence ID" value="AUN30692.1"/>
    <property type="molecule type" value="Genomic_DNA"/>
</dbReference>
<protein>
    <submittedName>
        <fullName evidence="1">Uncharacterized protein</fullName>
    </submittedName>
</protein>
<evidence type="ECO:0000313" key="2">
    <source>
        <dbReference type="Proteomes" id="UP000234752"/>
    </source>
</evidence>
<dbReference type="AlphaFoldDB" id="A0A2K9NCH1"/>
<dbReference type="OrthoDB" id="14876at2"/>
<reference evidence="1 2" key="1">
    <citation type="submission" date="2017-12" db="EMBL/GenBank/DDBJ databases">
        <title>Genomes of bacteria within cyanobacterial aggregates.</title>
        <authorList>
            <person name="Cai H."/>
        </authorList>
    </citation>
    <scope>NUCLEOTIDE SEQUENCE [LARGE SCALE GENOMIC DNA]</scope>
    <source>
        <strain evidence="1 2">TH16</strain>
    </source>
</reference>
<dbReference type="RefSeq" id="WP_102112369.1">
    <property type="nucleotide sequence ID" value="NZ_BMGN01000002.1"/>
</dbReference>
<proteinExistence type="predicted"/>
<keyword evidence="2" id="KW-1185">Reference proteome</keyword>
<name>A0A2K9NCH1_9PROT</name>
<organism evidence="1 2">
    <name type="scientific">Niveispirillum cyanobacteriorum</name>
    <dbReference type="NCBI Taxonomy" id="1612173"/>
    <lineage>
        <taxon>Bacteria</taxon>
        <taxon>Pseudomonadati</taxon>
        <taxon>Pseudomonadota</taxon>
        <taxon>Alphaproteobacteria</taxon>
        <taxon>Rhodospirillales</taxon>
        <taxon>Azospirillaceae</taxon>
        <taxon>Niveispirillum</taxon>
    </lineage>
</organism>
<sequence length="128" mass="13401">MPHLIRGLRARAAAALILLTTVLLPGAGLAAFVPGTEDVPLAPGLTASADDALVFDNPTGRIIQATATGVSDADAITRFYAETLPQLGWSRGKDGRWARGDEVLDIAIAMDAASRRLTVRFQLSPAGH</sequence>
<dbReference type="Proteomes" id="UP000234752">
    <property type="component" value="Chromosome eg_1"/>
</dbReference>
<accession>A0A2K9NCH1</accession>
<evidence type="ECO:0000313" key="1">
    <source>
        <dbReference type="EMBL" id="AUN30692.1"/>
    </source>
</evidence>